<dbReference type="InterPro" id="IPR036514">
    <property type="entry name" value="SGNH_hydro_sf"/>
</dbReference>
<accession>A0AAP0L7F8</accession>
<dbReference type="Proteomes" id="UP001420932">
    <property type="component" value="Unassembled WGS sequence"/>
</dbReference>
<keyword evidence="2" id="KW-1133">Transmembrane helix</keyword>
<organism evidence="3 4">
    <name type="scientific">Stephania yunnanensis</name>
    <dbReference type="NCBI Taxonomy" id="152371"/>
    <lineage>
        <taxon>Eukaryota</taxon>
        <taxon>Viridiplantae</taxon>
        <taxon>Streptophyta</taxon>
        <taxon>Embryophyta</taxon>
        <taxon>Tracheophyta</taxon>
        <taxon>Spermatophyta</taxon>
        <taxon>Magnoliopsida</taxon>
        <taxon>Ranunculales</taxon>
        <taxon>Menispermaceae</taxon>
        <taxon>Menispermoideae</taxon>
        <taxon>Cissampelideae</taxon>
        <taxon>Stephania</taxon>
    </lineage>
</organism>
<comment type="caution">
    <text evidence="3">The sequence shown here is derived from an EMBL/GenBank/DDBJ whole genome shotgun (WGS) entry which is preliminary data.</text>
</comment>
<evidence type="ECO:0000313" key="3">
    <source>
        <dbReference type="EMBL" id="KAK9164550.1"/>
    </source>
</evidence>
<evidence type="ECO:0000256" key="2">
    <source>
        <dbReference type="SAM" id="Phobius"/>
    </source>
</evidence>
<evidence type="ECO:0008006" key="5">
    <source>
        <dbReference type="Google" id="ProtNLM"/>
    </source>
</evidence>
<gene>
    <name evidence="3" type="ORF">Syun_005452</name>
</gene>
<dbReference type="CDD" id="cd01837">
    <property type="entry name" value="SGNH_plant_lipase_like"/>
    <property type="match status" value="1"/>
</dbReference>
<dbReference type="GO" id="GO:0016788">
    <property type="term" value="F:hydrolase activity, acting on ester bonds"/>
    <property type="evidence" value="ECO:0007669"/>
    <property type="project" value="InterPro"/>
</dbReference>
<feature type="transmembrane region" description="Helical" evidence="2">
    <location>
        <begin position="379"/>
        <end position="409"/>
    </location>
</feature>
<dbReference type="InterPro" id="IPR035669">
    <property type="entry name" value="SGNH_plant_lipase-like"/>
</dbReference>
<reference evidence="3 4" key="1">
    <citation type="submission" date="2024-01" db="EMBL/GenBank/DDBJ databases">
        <title>Genome assemblies of Stephania.</title>
        <authorList>
            <person name="Yang L."/>
        </authorList>
    </citation>
    <scope>NUCLEOTIDE SEQUENCE [LARGE SCALE GENOMIC DNA]</scope>
    <source>
        <strain evidence="3">YNDBR</strain>
        <tissue evidence="3">Leaf</tissue>
    </source>
</reference>
<dbReference type="Pfam" id="PF00657">
    <property type="entry name" value="Lipase_GDSL"/>
    <property type="match status" value="1"/>
</dbReference>
<keyword evidence="2" id="KW-0472">Membrane</keyword>
<sequence length="410" mass="45371">MHIISCACQVAFKPSPNMANSSSFFYPSLLLAATFLVLATTVDVVRGVIKLPRNVVVPAVLVFGDSIVDPGNNNNLPTVAKANFPPYGQNFMGGNPSGRFSNGKIPSDMIVEQLGIKELLPAYLDPKLQPSELPTGVSFASGGCGYDPLTAKLSIHAIDLDSQLKLFKEYLARVIAMVGENRTQSIISESIYVVVAGSNDISNTYFDSPTRRLQYDVPTYTDFMLQYAKAFIQELYEIGARRIAVTGAPPMGCLPSQRTLAGGKRRECAEEYNEASALFNSKLSKALDEFNNKYPHLRAIYIDIYTPLLRLIKNPRSYGFEVSDRGCCGTGLIEVILLCNKLNPFTCKDVSKYVFWDSYHPTEKPTRQSSFQSSTAKSVIFTVVIVPASPYIYIYIVSFKNMCIAFLIYY</sequence>
<name>A0AAP0L7F8_9MAGN</name>
<dbReference type="PANTHER" id="PTHR45642:SF95">
    <property type="entry name" value="GDSL-LIKE LIPASE_ACYLHYDROLASE FAMILY PROTEIN, EXPRESSED"/>
    <property type="match status" value="1"/>
</dbReference>
<dbReference type="InterPro" id="IPR001087">
    <property type="entry name" value="GDSL"/>
</dbReference>
<feature type="transmembrane region" description="Helical" evidence="2">
    <location>
        <begin position="24"/>
        <end position="45"/>
    </location>
</feature>
<dbReference type="PANTHER" id="PTHR45642">
    <property type="entry name" value="GDSL ESTERASE/LIPASE EXL3"/>
    <property type="match status" value="1"/>
</dbReference>
<dbReference type="FunFam" id="3.40.50.1110:FF:000003">
    <property type="entry name" value="GDSL esterase/lipase APG"/>
    <property type="match status" value="1"/>
</dbReference>
<proteinExistence type="inferred from homology"/>
<comment type="similarity">
    <text evidence="1">Belongs to the 'GDSL' lipolytic enzyme family.</text>
</comment>
<keyword evidence="2" id="KW-0812">Transmembrane</keyword>
<dbReference type="Gene3D" id="3.40.50.1110">
    <property type="entry name" value="SGNH hydrolase"/>
    <property type="match status" value="1"/>
</dbReference>
<dbReference type="EMBL" id="JBBNAF010000002">
    <property type="protein sequence ID" value="KAK9164550.1"/>
    <property type="molecule type" value="Genomic_DNA"/>
</dbReference>
<keyword evidence="4" id="KW-1185">Reference proteome</keyword>
<dbReference type="InterPro" id="IPR050592">
    <property type="entry name" value="GDSL_lipolytic_enzyme"/>
</dbReference>
<dbReference type="SUPFAM" id="SSF52266">
    <property type="entry name" value="SGNH hydrolase"/>
    <property type="match status" value="1"/>
</dbReference>
<evidence type="ECO:0000256" key="1">
    <source>
        <dbReference type="ARBA" id="ARBA00008668"/>
    </source>
</evidence>
<evidence type="ECO:0000313" key="4">
    <source>
        <dbReference type="Proteomes" id="UP001420932"/>
    </source>
</evidence>
<dbReference type="AlphaFoldDB" id="A0AAP0L7F8"/>
<protein>
    <recommendedName>
        <fullName evidence="5">GDSL esterase/lipase EXL3</fullName>
    </recommendedName>
</protein>